<dbReference type="InterPro" id="IPR010982">
    <property type="entry name" value="Lambda_DNA-bd_dom_sf"/>
</dbReference>
<accession>A0A4Z0RMV5</accession>
<dbReference type="Pfam" id="PF01381">
    <property type="entry name" value="HTH_3"/>
    <property type="match status" value="1"/>
</dbReference>
<reference evidence="3" key="1">
    <citation type="submission" date="2020-02" db="EMBL/GenBank/DDBJ databases">
        <authorList>
            <person name="Fontana A."/>
            <person name="Patrone V."/>
            <person name="Morelli L."/>
        </authorList>
    </citation>
    <scope>NUCLEOTIDE SEQUENCE</scope>
    <source>
        <strain evidence="2">CCUG 30943</strain>
        <strain evidence="3">CCUG 43002</strain>
    </source>
</reference>
<comment type="caution">
    <text evidence="3">The sequence shown here is derived from an EMBL/GenBank/DDBJ whole genome shotgun (WGS) entry which is preliminary data.</text>
</comment>
<dbReference type="AlphaFoldDB" id="A0A4Z0RMV5"/>
<dbReference type="Proteomes" id="UP000728106">
    <property type="component" value="Unassembled WGS sequence"/>
</dbReference>
<dbReference type="SMART" id="SM00530">
    <property type="entry name" value="HTH_XRE"/>
    <property type="match status" value="1"/>
</dbReference>
<evidence type="ECO:0000313" key="3">
    <source>
        <dbReference type="EMBL" id="MBJ7638093.1"/>
    </source>
</evidence>
<dbReference type="Gene3D" id="1.25.40.10">
    <property type="entry name" value="Tetratricopeptide repeat domain"/>
    <property type="match status" value="1"/>
</dbReference>
<protein>
    <submittedName>
        <fullName evidence="3">Helix-turn-helix transcriptional regulator</fullName>
    </submittedName>
</protein>
<dbReference type="GO" id="GO:0003677">
    <property type="term" value="F:DNA binding"/>
    <property type="evidence" value="ECO:0007669"/>
    <property type="project" value="InterPro"/>
</dbReference>
<reference evidence="3 4" key="2">
    <citation type="journal article" date="2021" name="Int. J. Food Microbiol.">
        <title>Safety demonstration of a microbial species for use in the food chain: Weissella confusa.</title>
        <authorList>
            <person name="Bourdichon F."/>
            <person name="Patrone V."/>
            <person name="Fontana A."/>
            <person name="Milani G."/>
            <person name="Morelli L."/>
        </authorList>
    </citation>
    <scope>NUCLEOTIDE SEQUENCE [LARGE SCALE GENOMIC DNA]</scope>
    <source>
        <strain evidence="2">CCUG 30943</strain>
        <strain evidence="3 4">CCUG 43002</strain>
    </source>
</reference>
<evidence type="ECO:0000313" key="2">
    <source>
        <dbReference type="EMBL" id="MBJ7631496.1"/>
    </source>
</evidence>
<dbReference type="CDD" id="cd00093">
    <property type="entry name" value="HTH_XRE"/>
    <property type="match status" value="1"/>
</dbReference>
<dbReference type="SUPFAM" id="SSF47413">
    <property type="entry name" value="lambda repressor-like DNA-binding domains"/>
    <property type="match status" value="1"/>
</dbReference>
<dbReference type="InterPro" id="IPR011990">
    <property type="entry name" value="TPR-like_helical_dom_sf"/>
</dbReference>
<proteinExistence type="predicted"/>
<gene>
    <name evidence="3" type="ORF">HAU20_01470</name>
    <name evidence="2" type="ORF">HAU43_00005</name>
</gene>
<organism evidence="3 4">
    <name type="scientific">Weissella confusa</name>
    <name type="common">Lactobacillus confusus</name>
    <dbReference type="NCBI Taxonomy" id="1583"/>
    <lineage>
        <taxon>Bacteria</taxon>
        <taxon>Bacillati</taxon>
        <taxon>Bacillota</taxon>
        <taxon>Bacilli</taxon>
        <taxon>Lactobacillales</taxon>
        <taxon>Lactobacillaceae</taxon>
        <taxon>Weissella</taxon>
    </lineage>
</organism>
<dbReference type="EMBL" id="JAAOCP010000001">
    <property type="protein sequence ID" value="MBJ7638093.1"/>
    <property type="molecule type" value="Genomic_DNA"/>
</dbReference>
<evidence type="ECO:0000259" key="1">
    <source>
        <dbReference type="PROSITE" id="PS50943"/>
    </source>
</evidence>
<dbReference type="Proteomes" id="UP000808038">
    <property type="component" value="Unassembled WGS sequence"/>
</dbReference>
<feature type="domain" description="HTH cro/C1-type" evidence="1">
    <location>
        <begin position="8"/>
        <end position="61"/>
    </location>
</feature>
<dbReference type="InterPro" id="IPR001387">
    <property type="entry name" value="Cro/C1-type_HTH"/>
</dbReference>
<name>A0A4Z0RMV5_WEICO</name>
<evidence type="ECO:0000313" key="4">
    <source>
        <dbReference type="Proteomes" id="UP000728106"/>
    </source>
</evidence>
<keyword evidence="4" id="KW-1185">Reference proteome</keyword>
<dbReference type="EMBL" id="JAAOCX010000001">
    <property type="protein sequence ID" value="MBJ7631496.1"/>
    <property type="molecule type" value="Genomic_DNA"/>
</dbReference>
<dbReference type="SUPFAM" id="SSF48452">
    <property type="entry name" value="TPR-like"/>
    <property type="match status" value="1"/>
</dbReference>
<dbReference type="GeneID" id="57978419"/>
<sequence length="280" mass="31225">MKLVSGSLKRRREQLGISQAEVAEGICHQSLLSRIERTDEVSNMTVLQKLCERLQLNAADIARINEKALTPLSVVRRLIEKNQIEEAEEALLNPALTTRIPVYAIPEFNVLRARVALYHGQAAEAMQLLQVALGDVDKYQVELTIEIFTEMGATWTAQDKNELAAECFERACGLIRQSSVDTQAAMASVITHTYRHQAEMYLASGFADKAMERVVEALEMLPTTTDYHEMVALQTIRMKCADALALSTEKKEAQLLAYAAAEFSKDVTLKEDVKAYSMLA</sequence>
<dbReference type="RefSeq" id="WP_003608138.1">
    <property type="nucleotide sequence ID" value="NZ_ALXH01000132.1"/>
</dbReference>
<dbReference type="PROSITE" id="PS50943">
    <property type="entry name" value="HTH_CROC1"/>
    <property type="match status" value="1"/>
</dbReference>